<dbReference type="Proteomes" id="UP000181936">
    <property type="component" value="Chromosome"/>
</dbReference>
<accession>A0A1L3MPL0</accession>
<dbReference type="SUPFAM" id="SSF56059">
    <property type="entry name" value="Glutathione synthetase ATP-binding domain-like"/>
    <property type="match status" value="1"/>
</dbReference>
<protein>
    <recommendedName>
        <fullName evidence="3">Alpha-L-glutamate ligase</fullName>
    </recommendedName>
</protein>
<dbReference type="KEGG" id="bwh:A9C19_05740"/>
<dbReference type="Pfam" id="PF14398">
    <property type="entry name" value="ATPgrasp_YheCD"/>
    <property type="match status" value="1"/>
</dbReference>
<evidence type="ECO:0000313" key="1">
    <source>
        <dbReference type="EMBL" id="APH04283.1"/>
    </source>
</evidence>
<proteinExistence type="predicted"/>
<dbReference type="EMBL" id="CP016020">
    <property type="protein sequence ID" value="APH04283.1"/>
    <property type="molecule type" value="Genomic_DNA"/>
</dbReference>
<organism evidence="1 2">
    <name type="scientific">Bacillus weihaiensis</name>
    <dbReference type="NCBI Taxonomy" id="1547283"/>
    <lineage>
        <taxon>Bacteria</taxon>
        <taxon>Bacillati</taxon>
        <taxon>Bacillota</taxon>
        <taxon>Bacilli</taxon>
        <taxon>Bacillales</taxon>
        <taxon>Bacillaceae</taxon>
        <taxon>Bacillus</taxon>
    </lineage>
</organism>
<sequence>MISVGMLSHRKHPTTVFKAYAFAAVAKLEDVLFYFFSPSQVDFNKKVIRGWIYEDGEWCEKTFPFPDVIYNASSPKTEKQRKIIRKLEDYIPFTSYPIGNKMEVYQKIEDGKVFSDYLIPTVHVKSHKSIFSLLSHTSKIVLKPIDGSRGRDIFFIKKLDTTFFIFDGKKKYKLPHSLFPQFIKKIIQKRHYLCQPFIQSYTKNNSTYSIRLHAQKGKNGRWELTTIFPTISDSSFIANLHQGGTTMDIIDFLKQEFQEDYYNVKRYLERFSLMFSEHFDTLYSYPLDELGIDIALDATKKIWIYEVNWRPGTPPLFSLELEVARQKILYAKHIAKNTEKLS</sequence>
<dbReference type="AlphaFoldDB" id="A0A1L3MPL0"/>
<name>A0A1L3MPL0_9BACI</name>
<dbReference type="OrthoDB" id="7869153at2"/>
<evidence type="ECO:0008006" key="3">
    <source>
        <dbReference type="Google" id="ProtNLM"/>
    </source>
</evidence>
<evidence type="ECO:0000313" key="2">
    <source>
        <dbReference type="Proteomes" id="UP000181936"/>
    </source>
</evidence>
<gene>
    <name evidence="1" type="ORF">A9C19_05740</name>
</gene>
<dbReference type="InterPro" id="IPR026838">
    <property type="entry name" value="YheC/D"/>
</dbReference>
<keyword evidence="2" id="KW-1185">Reference proteome</keyword>
<dbReference type="STRING" id="1547283.A9C19_05740"/>
<dbReference type="RefSeq" id="WP_072579076.1">
    <property type="nucleotide sequence ID" value="NZ_CP016020.1"/>
</dbReference>
<reference evidence="1 2" key="1">
    <citation type="journal article" date="2016" name="Sci. Rep.">
        <title>Complete genome sequence and transcriptomic analysis of a novel marine strain Bacillus weihaiensis reveals the mechanism of brown algae degradation.</title>
        <authorList>
            <person name="Zhu Y."/>
            <person name="Chen P."/>
            <person name="Bao Y."/>
            <person name="Men Y."/>
            <person name="Zeng Y."/>
            <person name="Yang J."/>
            <person name="Sun J."/>
            <person name="Sun Y."/>
        </authorList>
    </citation>
    <scope>NUCLEOTIDE SEQUENCE [LARGE SCALE GENOMIC DNA]</scope>
    <source>
        <strain evidence="1 2">Alg07</strain>
    </source>
</reference>